<feature type="transmembrane region" description="Helical" evidence="5">
    <location>
        <begin position="91"/>
        <end position="108"/>
    </location>
</feature>
<gene>
    <name evidence="7" type="ORF">CA12_27380</name>
</gene>
<dbReference type="InterPro" id="IPR006121">
    <property type="entry name" value="HMA_dom"/>
</dbReference>
<name>A0A517PB87_9PLAN</name>
<evidence type="ECO:0000313" key="8">
    <source>
        <dbReference type="Proteomes" id="UP000318741"/>
    </source>
</evidence>
<feature type="transmembrane region" description="Helical" evidence="5">
    <location>
        <begin position="120"/>
        <end position="138"/>
    </location>
</feature>
<protein>
    <recommendedName>
        <fullName evidence="6">HMA domain-containing protein</fullName>
    </recommendedName>
</protein>
<evidence type="ECO:0000256" key="4">
    <source>
        <dbReference type="ARBA" id="ARBA00023136"/>
    </source>
</evidence>
<dbReference type="Proteomes" id="UP000318741">
    <property type="component" value="Chromosome"/>
</dbReference>
<dbReference type="CDD" id="cd00371">
    <property type="entry name" value="HMA"/>
    <property type="match status" value="1"/>
</dbReference>
<dbReference type="Pfam" id="PF00403">
    <property type="entry name" value="HMA"/>
    <property type="match status" value="1"/>
</dbReference>
<reference evidence="7 8" key="1">
    <citation type="submission" date="2019-02" db="EMBL/GenBank/DDBJ databases">
        <title>Deep-cultivation of Planctomycetes and their phenomic and genomic characterization uncovers novel biology.</title>
        <authorList>
            <person name="Wiegand S."/>
            <person name="Jogler M."/>
            <person name="Boedeker C."/>
            <person name="Pinto D."/>
            <person name="Vollmers J."/>
            <person name="Rivas-Marin E."/>
            <person name="Kohn T."/>
            <person name="Peeters S.H."/>
            <person name="Heuer A."/>
            <person name="Rast P."/>
            <person name="Oberbeckmann S."/>
            <person name="Bunk B."/>
            <person name="Jeske O."/>
            <person name="Meyerdierks A."/>
            <person name="Storesund J.E."/>
            <person name="Kallscheuer N."/>
            <person name="Luecker S."/>
            <person name="Lage O.M."/>
            <person name="Pohl T."/>
            <person name="Merkel B.J."/>
            <person name="Hornburger P."/>
            <person name="Mueller R.-W."/>
            <person name="Bruemmer F."/>
            <person name="Labrenz M."/>
            <person name="Spormann A.M."/>
            <person name="Op den Camp H."/>
            <person name="Overmann J."/>
            <person name="Amann R."/>
            <person name="Jetten M.S.M."/>
            <person name="Mascher T."/>
            <person name="Medema M.H."/>
            <person name="Devos D.P."/>
            <person name="Kaster A.-K."/>
            <person name="Ovreas L."/>
            <person name="Rohde M."/>
            <person name="Galperin M.Y."/>
            <person name="Jogler C."/>
        </authorList>
    </citation>
    <scope>NUCLEOTIDE SEQUENCE [LARGE SCALE GENOMIC DNA]</scope>
    <source>
        <strain evidence="7 8">CA12</strain>
    </source>
</reference>
<evidence type="ECO:0000313" key="7">
    <source>
        <dbReference type="EMBL" id="QDT16632.1"/>
    </source>
</evidence>
<organism evidence="7 8">
    <name type="scientific">Alienimonas californiensis</name>
    <dbReference type="NCBI Taxonomy" id="2527989"/>
    <lineage>
        <taxon>Bacteria</taxon>
        <taxon>Pseudomonadati</taxon>
        <taxon>Planctomycetota</taxon>
        <taxon>Planctomycetia</taxon>
        <taxon>Planctomycetales</taxon>
        <taxon>Planctomycetaceae</taxon>
        <taxon>Alienimonas</taxon>
    </lineage>
</organism>
<evidence type="ECO:0000256" key="5">
    <source>
        <dbReference type="SAM" id="Phobius"/>
    </source>
</evidence>
<dbReference type="GO" id="GO:0016020">
    <property type="term" value="C:membrane"/>
    <property type="evidence" value="ECO:0007669"/>
    <property type="project" value="UniProtKB-SubCell"/>
</dbReference>
<feature type="transmembrane region" description="Helical" evidence="5">
    <location>
        <begin position="225"/>
        <end position="245"/>
    </location>
</feature>
<keyword evidence="3 5" id="KW-1133">Transmembrane helix</keyword>
<sequence>MKTTKQFRTNLRCGSCVATVEPYLNRTLGVDRWKIDVASADKTLTVDGDASTESVKDAVAQAGYQILGEIAAPSAPAVAERPADAPTATTYFPLLLLVAFLVGVVALVEVRVGDFDWGRAMGNFMGAFFLAFAFFKLLDLRGFADNYGSYDVVARRVPAYGYVYPFIELALGAAYVTGFQPAATNFATLVVMSVSSVGVIQSLLNKRKIRCACLGTVFNLPMSTVTLVEDGLMVAMAAFALIAGGHSL</sequence>
<dbReference type="InterPro" id="IPR009908">
    <property type="entry name" value="Methylamine_util_MauE"/>
</dbReference>
<dbReference type="KEGG" id="acaf:CA12_27380"/>
<keyword evidence="8" id="KW-1185">Reference proteome</keyword>
<dbReference type="Gene3D" id="3.30.70.100">
    <property type="match status" value="1"/>
</dbReference>
<dbReference type="InterPro" id="IPR036163">
    <property type="entry name" value="HMA_dom_sf"/>
</dbReference>
<evidence type="ECO:0000256" key="3">
    <source>
        <dbReference type="ARBA" id="ARBA00022989"/>
    </source>
</evidence>
<dbReference type="PROSITE" id="PS50846">
    <property type="entry name" value="HMA_2"/>
    <property type="match status" value="1"/>
</dbReference>
<proteinExistence type="predicted"/>
<evidence type="ECO:0000256" key="1">
    <source>
        <dbReference type="ARBA" id="ARBA00004141"/>
    </source>
</evidence>
<feature type="transmembrane region" description="Helical" evidence="5">
    <location>
        <begin position="159"/>
        <end position="176"/>
    </location>
</feature>
<dbReference type="OrthoDB" id="9813965at2"/>
<feature type="transmembrane region" description="Helical" evidence="5">
    <location>
        <begin position="182"/>
        <end position="204"/>
    </location>
</feature>
<accession>A0A517PB87</accession>
<evidence type="ECO:0000259" key="6">
    <source>
        <dbReference type="PROSITE" id="PS50846"/>
    </source>
</evidence>
<dbReference type="GO" id="GO:0030416">
    <property type="term" value="P:methylamine metabolic process"/>
    <property type="evidence" value="ECO:0007669"/>
    <property type="project" value="InterPro"/>
</dbReference>
<comment type="subcellular location">
    <subcellularLocation>
        <location evidence="1">Membrane</location>
        <topology evidence="1">Multi-pass membrane protein</topology>
    </subcellularLocation>
</comment>
<dbReference type="EMBL" id="CP036265">
    <property type="protein sequence ID" value="QDT16632.1"/>
    <property type="molecule type" value="Genomic_DNA"/>
</dbReference>
<feature type="domain" description="HMA" evidence="6">
    <location>
        <begin position="2"/>
        <end position="67"/>
    </location>
</feature>
<dbReference type="Pfam" id="PF07291">
    <property type="entry name" value="MauE"/>
    <property type="match status" value="1"/>
</dbReference>
<dbReference type="AlphaFoldDB" id="A0A517PB87"/>
<keyword evidence="4 5" id="KW-0472">Membrane</keyword>
<dbReference type="SUPFAM" id="SSF55008">
    <property type="entry name" value="HMA, heavy metal-associated domain"/>
    <property type="match status" value="1"/>
</dbReference>
<dbReference type="GO" id="GO:0046872">
    <property type="term" value="F:metal ion binding"/>
    <property type="evidence" value="ECO:0007669"/>
    <property type="project" value="InterPro"/>
</dbReference>
<dbReference type="RefSeq" id="WP_145359505.1">
    <property type="nucleotide sequence ID" value="NZ_CP036265.1"/>
</dbReference>
<keyword evidence="2 5" id="KW-0812">Transmembrane</keyword>
<evidence type="ECO:0000256" key="2">
    <source>
        <dbReference type="ARBA" id="ARBA00022692"/>
    </source>
</evidence>